<evidence type="ECO:0000256" key="4">
    <source>
        <dbReference type="ARBA" id="ARBA00022519"/>
    </source>
</evidence>
<evidence type="ECO:0000259" key="9">
    <source>
        <dbReference type="PROSITE" id="PS50850"/>
    </source>
</evidence>
<reference evidence="11 13" key="2">
    <citation type="submission" date="2018-01" db="EMBL/GenBank/DDBJ databases">
        <title>Novel co-symbiosis in the lucinid bivalve Phacoides pectinatus.</title>
        <authorList>
            <person name="Lim S.J."/>
            <person name="Davis B.G."/>
            <person name="Gill D.E."/>
            <person name="Engel A.S."/>
            <person name="Anderson L.C."/>
            <person name="Campbell B.J."/>
        </authorList>
    </citation>
    <scope>NUCLEOTIDE SEQUENCE [LARGE SCALE GENOMIC DNA]</scope>
    <source>
        <strain evidence="11">N3_P5</strain>
    </source>
</reference>
<organism evidence="10 12">
    <name type="scientific">Candidatus Sedimenticola endophacoides</name>
    <dbReference type="NCBI Taxonomy" id="2548426"/>
    <lineage>
        <taxon>Bacteria</taxon>
        <taxon>Pseudomonadati</taxon>
        <taxon>Pseudomonadota</taxon>
        <taxon>Gammaproteobacteria</taxon>
        <taxon>Chromatiales</taxon>
        <taxon>Sedimenticolaceae</taxon>
        <taxon>Sedimenticola</taxon>
    </lineage>
</organism>
<keyword evidence="2" id="KW-0813">Transport</keyword>
<proteinExistence type="predicted"/>
<dbReference type="GO" id="GO:0015528">
    <property type="term" value="F:lactose:proton symporter activity"/>
    <property type="evidence" value="ECO:0007669"/>
    <property type="project" value="TreeGrafter"/>
</dbReference>
<sequence>MPYWRLSSFYFAYFAALGALIPYWSLYLKSLGFDAIDIGILMAIPMATKFIAPFIWGWLGDHLGRRMSIVRLGAFLTTVVFLAVFWLTGFWELGLAMVLFSFFWNAVLPQFESVTLVYLRERAAHYARVRVWGSVGFIFAVVLLGVAVDALGPGVILPVLLAIYAGIWLSSLVIEDPSSEEPPRRQPSITRVLRLPAVIAFFMVCFLHQAGHGTYYTFYSIYMESAGYSKTVIGQLWALGVIAEVVVFLFMHRLLPRFGARRVLICSLLLAALRWMLIGQFADSLAVMLFAQTLHAATFGTFHAAAIHLVHHYFTGRHQGRGQALYSSLSFGLGGALGNLFSGYLWSGLGPGATFAIASGVSLLGLLIAWRWVEDRLPGVE</sequence>
<feature type="transmembrane region" description="Helical" evidence="8">
    <location>
        <begin position="38"/>
        <end position="60"/>
    </location>
</feature>
<evidence type="ECO:0000256" key="7">
    <source>
        <dbReference type="ARBA" id="ARBA00023136"/>
    </source>
</evidence>
<dbReference type="EMBL" id="MUIE01000278">
    <property type="protein sequence ID" value="OQX33663.1"/>
    <property type="molecule type" value="Genomic_DNA"/>
</dbReference>
<dbReference type="PANTHER" id="PTHR23522:SF10">
    <property type="entry name" value="3-PHENYLPROPIONIC ACID TRANSPORTER-RELATED"/>
    <property type="match status" value="1"/>
</dbReference>
<feature type="domain" description="Major facilitator superfamily (MFS) profile" evidence="9">
    <location>
        <begin position="197"/>
        <end position="381"/>
    </location>
</feature>
<feature type="transmembrane region" description="Helical" evidence="8">
    <location>
        <begin position="232"/>
        <end position="251"/>
    </location>
</feature>
<dbReference type="InterPro" id="IPR024989">
    <property type="entry name" value="MFS_assoc_dom"/>
</dbReference>
<evidence type="ECO:0000313" key="11">
    <source>
        <dbReference type="EMBL" id="PUE00293.1"/>
    </source>
</evidence>
<dbReference type="PIRSF" id="PIRSF004925">
    <property type="entry name" value="HcaT"/>
    <property type="match status" value="1"/>
</dbReference>
<feature type="transmembrane region" description="Helical" evidence="8">
    <location>
        <begin position="263"/>
        <end position="282"/>
    </location>
</feature>
<dbReference type="Gene3D" id="1.20.1250.20">
    <property type="entry name" value="MFS general substrate transporter like domains"/>
    <property type="match status" value="2"/>
</dbReference>
<evidence type="ECO:0000256" key="5">
    <source>
        <dbReference type="ARBA" id="ARBA00022692"/>
    </source>
</evidence>
<feature type="transmembrane region" description="Helical" evidence="8">
    <location>
        <begin position="352"/>
        <end position="373"/>
    </location>
</feature>
<comment type="caution">
    <text evidence="10">The sequence shown here is derived from an EMBL/GenBank/DDBJ whole genome shotgun (WGS) entry which is preliminary data.</text>
</comment>
<evidence type="ECO:0000256" key="6">
    <source>
        <dbReference type="ARBA" id="ARBA00022989"/>
    </source>
</evidence>
<dbReference type="PANTHER" id="PTHR23522">
    <property type="entry name" value="BLL5896 PROTEIN"/>
    <property type="match status" value="1"/>
</dbReference>
<protein>
    <submittedName>
        <fullName evidence="10">MFS transporter</fullName>
    </submittedName>
</protein>
<feature type="transmembrane region" description="Helical" evidence="8">
    <location>
        <begin position="131"/>
        <end position="148"/>
    </location>
</feature>
<evidence type="ECO:0000313" key="13">
    <source>
        <dbReference type="Proteomes" id="UP000250928"/>
    </source>
</evidence>
<keyword evidence="6 8" id="KW-1133">Transmembrane helix</keyword>
<dbReference type="InterPro" id="IPR026032">
    <property type="entry name" value="HcaT-like"/>
</dbReference>
<gene>
    <name evidence="10" type="ORF">B0D84_04340</name>
    <name evidence="11" type="ORF">C3L24_09510</name>
</gene>
<dbReference type="CDD" id="cd17335">
    <property type="entry name" value="MFS_MFSD6"/>
    <property type="match status" value="1"/>
</dbReference>
<evidence type="ECO:0000313" key="12">
    <source>
        <dbReference type="Proteomes" id="UP000243361"/>
    </source>
</evidence>
<evidence type="ECO:0000313" key="10">
    <source>
        <dbReference type="EMBL" id="OQX33663.1"/>
    </source>
</evidence>
<dbReference type="PROSITE" id="PS50850">
    <property type="entry name" value="MFS"/>
    <property type="match status" value="1"/>
</dbReference>
<accession>A0A657Q3L8</accession>
<comment type="subcellular location">
    <subcellularLocation>
        <location evidence="1">Cell inner membrane</location>
        <topology evidence="1">Multi-pass membrane protein</topology>
    </subcellularLocation>
</comment>
<evidence type="ECO:0000256" key="8">
    <source>
        <dbReference type="SAM" id="Phobius"/>
    </source>
</evidence>
<dbReference type="Proteomes" id="UP000243361">
    <property type="component" value="Unassembled WGS sequence"/>
</dbReference>
<feature type="transmembrane region" description="Helical" evidence="8">
    <location>
        <begin position="97"/>
        <end position="119"/>
    </location>
</feature>
<feature type="transmembrane region" description="Helical" evidence="8">
    <location>
        <begin position="195"/>
        <end position="212"/>
    </location>
</feature>
<name>A0A657Q3L8_9GAMM</name>
<feature type="transmembrane region" description="Helical" evidence="8">
    <location>
        <begin position="326"/>
        <end position="346"/>
    </location>
</feature>
<dbReference type="InterPro" id="IPR020846">
    <property type="entry name" value="MFS_dom"/>
</dbReference>
<feature type="transmembrane region" description="Helical" evidence="8">
    <location>
        <begin position="72"/>
        <end position="91"/>
    </location>
</feature>
<dbReference type="GO" id="GO:0005886">
    <property type="term" value="C:plasma membrane"/>
    <property type="evidence" value="ECO:0007669"/>
    <property type="project" value="UniProtKB-SubCell"/>
</dbReference>
<dbReference type="Pfam" id="PF12832">
    <property type="entry name" value="MFS_1_like"/>
    <property type="match status" value="1"/>
</dbReference>
<keyword evidence="5 8" id="KW-0812">Transmembrane</keyword>
<feature type="transmembrane region" description="Helical" evidence="8">
    <location>
        <begin position="154"/>
        <end position="174"/>
    </location>
</feature>
<dbReference type="SUPFAM" id="SSF103473">
    <property type="entry name" value="MFS general substrate transporter"/>
    <property type="match status" value="1"/>
</dbReference>
<dbReference type="Proteomes" id="UP000250928">
    <property type="component" value="Unassembled WGS sequence"/>
</dbReference>
<feature type="transmembrane region" description="Helical" evidence="8">
    <location>
        <begin position="294"/>
        <end position="314"/>
    </location>
</feature>
<keyword evidence="7 8" id="KW-0472">Membrane</keyword>
<keyword evidence="3" id="KW-1003">Cell membrane</keyword>
<evidence type="ECO:0000256" key="3">
    <source>
        <dbReference type="ARBA" id="ARBA00022475"/>
    </source>
</evidence>
<dbReference type="GO" id="GO:0030395">
    <property type="term" value="F:lactose binding"/>
    <property type="evidence" value="ECO:0007669"/>
    <property type="project" value="TreeGrafter"/>
</dbReference>
<dbReference type="InterPro" id="IPR036259">
    <property type="entry name" value="MFS_trans_sf"/>
</dbReference>
<dbReference type="NCBIfam" id="NF037955">
    <property type="entry name" value="mfs"/>
    <property type="match status" value="1"/>
</dbReference>
<keyword evidence="4" id="KW-0997">Cell inner membrane</keyword>
<dbReference type="EMBL" id="PQCO01000227">
    <property type="protein sequence ID" value="PUE00293.1"/>
    <property type="molecule type" value="Genomic_DNA"/>
</dbReference>
<reference evidence="10 12" key="1">
    <citation type="submission" date="2017-02" db="EMBL/GenBank/DDBJ databases">
        <title>Novel co-symbiosis in the unique lucinid bivalve Phacoides pectinatus.</title>
        <authorList>
            <person name="Lim S.J."/>
            <person name="Davis B.G."/>
            <person name="Gill D.E."/>
            <person name="Engel A.S."/>
            <person name="Anderson L.C."/>
            <person name="Campbell B.J."/>
        </authorList>
    </citation>
    <scope>NUCLEOTIDE SEQUENCE [LARGE SCALE GENOMIC DNA]</scope>
    <source>
        <strain evidence="10">LUC13016_P6</strain>
    </source>
</reference>
<keyword evidence="12" id="KW-1185">Reference proteome</keyword>
<feature type="transmembrane region" description="Helical" evidence="8">
    <location>
        <begin position="7"/>
        <end position="26"/>
    </location>
</feature>
<dbReference type="AlphaFoldDB" id="A0A657Q3L8"/>
<evidence type="ECO:0000256" key="2">
    <source>
        <dbReference type="ARBA" id="ARBA00022448"/>
    </source>
</evidence>
<evidence type="ECO:0000256" key="1">
    <source>
        <dbReference type="ARBA" id="ARBA00004429"/>
    </source>
</evidence>